<reference evidence="1 2" key="1">
    <citation type="submission" date="2014-10" db="EMBL/GenBank/DDBJ databases">
        <title>Draft genome of the hookworm Ancylostoma caninum.</title>
        <authorList>
            <person name="Mitreva M."/>
        </authorList>
    </citation>
    <scope>NUCLEOTIDE SEQUENCE [LARGE SCALE GENOMIC DNA]</scope>
    <source>
        <strain evidence="1 2">Baltimore</strain>
    </source>
</reference>
<evidence type="ECO:0000313" key="1">
    <source>
        <dbReference type="EMBL" id="RCN47644.1"/>
    </source>
</evidence>
<dbReference type="AlphaFoldDB" id="A0A368GTK2"/>
<protein>
    <submittedName>
        <fullName evidence="1">Uncharacterized protein</fullName>
    </submittedName>
</protein>
<evidence type="ECO:0000313" key="2">
    <source>
        <dbReference type="Proteomes" id="UP000252519"/>
    </source>
</evidence>
<proteinExistence type="predicted"/>
<accession>A0A368GTK2</accession>
<sequence>MFLASQLFAYDFGLVKEMARLSEVGEKNIVQWTPLQQPDESRLQSRDVLQRRKLRGFDHRSAHATHRMHLVPRLGLDF</sequence>
<name>A0A368GTK2_ANCCA</name>
<dbReference type="EMBL" id="JOJR01000059">
    <property type="protein sequence ID" value="RCN47644.1"/>
    <property type="molecule type" value="Genomic_DNA"/>
</dbReference>
<organism evidence="1 2">
    <name type="scientific">Ancylostoma caninum</name>
    <name type="common">Dog hookworm</name>
    <dbReference type="NCBI Taxonomy" id="29170"/>
    <lineage>
        <taxon>Eukaryota</taxon>
        <taxon>Metazoa</taxon>
        <taxon>Ecdysozoa</taxon>
        <taxon>Nematoda</taxon>
        <taxon>Chromadorea</taxon>
        <taxon>Rhabditida</taxon>
        <taxon>Rhabditina</taxon>
        <taxon>Rhabditomorpha</taxon>
        <taxon>Strongyloidea</taxon>
        <taxon>Ancylostomatidae</taxon>
        <taxon>Ancylostomatinae</taxon>
        <taxon>Ancylostoma</taxon>
    </lineage>
</organism>
<gene>
    <name evidence="1" type="ORF">ANCCAN_06310</name>
</gene>
<dbReference type="Proteomes" id="UP000252519">
    <property type="component" value="Unassembled WGS sequence"/>
</dbReference>
<comment type="caution">
    <text evidence="1">The sequence shown here is derived from an EMBL/GenBank/DDBJ whole genome shotgun (WGS) entry which is preliminary data.</text>
</comment>
<keyword evidence="2" id="KW-1185">Reference proteome</keyword>